<dbReference type="InterPro" id="IPR052155">
    <property type="entry name" value="Biofilm_reg_signaling"/>
</dbReference>
<dbReference type="InterPro" id="IPR035965">
    <property type="entry name" value="PAS-like_dom_sf"/>
</dbReference>
<dbReference type="Proteomes" id="UP000289555">
    <property type="component" value="Chromosome"/>
</dbReference>
<dbReference type="InterPro" id="IPR000014">
    <property type="entry name" value="PAS"/>
</dbReference>
<feature type="domain" description="PAS" evidence="1">
    <location>
        <begin position="25"/>
        <end position="76"/>
    </location>
</feature>
<organism evidence="2 3">
    <name type="scientific">Vreelandella olivaria</name>
    <dbReference type="NCBI Taxonomy" id="390919"/>
    <lineage>
        <taxon>Bacteria</taxon>
        <taxon>Pseudomonadati</taxon>
        <taxon>Pseudomonadota</taxon>
        <taxon>Gammaproteobacteria</taxon>
        <taxon>Oceanospirillales</taxon>
        <taxon>Halomonadaceae</taxon>
        <taxon>Vreelandella</taxon>
    </lineage>
</organism>
<dbReference type="InterPro" id="IPR013655">
    <property type="entry name" value="PAS_fold_3"/>
</dbReference>
<dbReference type="SUPFAM" id="SSF55785">
    <property type="entry name" value="PYP-like sensor domain (PAS domain)"/>
    <property type="match status" value="1"/>
</dbReference>
<sequence length="143" mass="16166">MRNNQPVTQREYVLSEEAVLISRSDLKGNVTYANPTFVEVSGYSRDELIGAPHNLLRHPDMPEAAYADFWKTIQAGETWQGVVKNRRKNGDHYWVHATVAPLRDGERIVGYTSVRRKAAGKAVARAEKIYAEIREKANPATTR</sequence>
<protein>
    <recommendedName>
        <fullName evidence="1">PAS domain-containing protein</fullName>
    </recommendedName>
</protein>
<gene>
    <name evidence="2" type="ORF">HORIV_21770</name>
</gene>
<accession>A0ABN5WYW4</accession>
<dbReference type="EMBL" id="AP019416">
    <property type="protein sequence ID" value="BBI49756.1"/>
    <property type="molecule type" value="Genomic_DNA"/>
</dbReference>
<dbReference type="Gene3D" id="3.30.450.20">
    <property type="entry name" value="PAS domain"/>
    <property type="match status" value="1"/>
</dbReference>
<proteinExistence type="predicted"/>
<keyword evidence="3" id="KW-1185">Reference proteome</keyword>
<dbReference type="NCBIfam" id="TIGR00229">
    <property type="entry name" value="sensory_box"/>
    <property type="match status" value="1"/>
</dbReference>
<name>A0ABN5WYW4_9GAMM</name>
<dbReference type="CDD" id="cd00130">
    <property type="entry name" value="PAS"/>
    <property type="match status" value="1"/>
</dbReference>
<reference evidence="3" key="1">
    <citation type="journal article" date="2019" name="Microbiol. Resour. Announc.">
        <title>Complete Genome Sequence of Halomonas olivaria, a Moderately Halophilic Bacterium Isolated from Olive Processing Effluents, Obtained by Nanopore Sequencing.</title>
        <authorList>
            <person name="Nagata S."/>
            <person name="Ii K.M."/>
            <person name="Tsukimi T."/>
            <person name="Miura M.C."/>
            <person name="Galipon J."/>
            <person name="Arakawa K."/>
        </authorList>
    </citation>
    <scope>NUCLEOTIDE SEQUENCE [LARGE SCALE GENOMIC DNA]</scope>
    <source>
        <strain evidence="3">TYRC17</strain>
    </source>
</reference>
<dbReference type="PROSITE" id="PS50112">
    <property type="entry name" value="PAS"/>
    <property type="match status" value="1"/>
</dbReference>
<dbReference type="Pfam" id="PF08447">
    <property type="entry name" value="PAS_3"/>
    <property type="match status" value="1"/>
</dbReference>
<dbReference type="PANTHER" id="PTHR44757:SF2">
    <property type="entry name" value="BIOFILM ARCHITECTURE MAINTENANCE PROTEIN MBAA"/>
    <property type="match status" value="1"/>
</dbReference>
<dbReference type="SMART" id="SM00091">
    <property type="entry name" value="PAS"/>
    <property type="match status" value="1"/>
</dbReference>
<evidence type="ECO:0000313" key="3">
    <source>
        <dbReference type="Proteomes" id="UP000289555"/>
    </source>
</evidence>
<evidence type="ECO:0000259" key="1">
    <source>
        <dbReference type="PROSITE" id="PS50112"/>
    </source>
</evidence>
<dbReference type="PANTHER" id="PTHR44757">
    <property type="entry name" value="DIGUANYLATE CYCLASE DGCP"/>
    <property type="match status" value="1"/>
</dbReference>
<evidence type="ECO:0000313" key="2">
    <source>
        <dbReference type="EMBL" id="BBI49756.1"/>
    </source>
</evidence>